<evidence type="ECO:0000256" key="1">
    <source>
        <dbReference type="SAM" id="MobiDB-lite"/>
    </source>
</evidence>
<dbReference type="InterPro" id="IPR024705">
    <property type="entry name" value="Ssp411"/>
</dbReference>
<feature type="region of interest" description="Disordered" evidence="1">
    <location>
        <begin position="1"/>
        <end position="26"/>
    </location>
</feature>
<dbReference type="InterPro" id="IPR012341">
    <property type="entry name" value="6hp_glycosidase-like_sf"/>
</dbReference>
<dbReference type="Proteomes" id="UP001166304">
    <property type="component" value="Unassembled WGS sequence"/>
</dbReference>
<name>A0AA41KLZ0_9EURY</name>
<accession>A0AA41KLZ0</accession>
<dbReference type="InterPro" id="IPR036249">
    <property type="entry name" value="Thioredoxin-like_sf"/>
</dbReference>
<organism evidence="3 4">
    <name type="scientific">Haloarcula salina</name>
    <dbReference type="NCBI Taxonomy" id="1429914"/>
    <lineage>
        <taxon>Archaea</taxon>
        <taxon>Methanobacteriati</taxon>
        <taxon>Methanobacteriota</taxon>
        <taxon>Stenosarchaea group</taxon>
        <taxon>Halobacteria</taxon>
        <taxon>Halobacteriales</taxon>
        <taxon>Haloarculaceae</taxon>
        <taxon>Haloarcula</taxon>
    </lineage>
</organism>
<evidence type="ECO:0000313" key="3">
    <source>
        <dbReference type="EMBL" id="MBV0903369.1"/>
    </source>
</evidence>
<dbReference type="RefSeq" id="WP_162414102.1">
    <property type="nucleotide sequence ID" value="NZ_JAHQXE010000005.1"/>
</dbReference>
<feature type="region of interest" description="Disordered" evidence="1">
    <location>
        <begin position="342"/>
        <end position="378"/>
    </location>
</feature>
<feature type="domain" description="Spermatogenesis-associated protein 20-like TRX" evidence="2">
    <location>
        <begin position="10"/>
        <end position="172"/>
    </location>
</feature>
<dbReference type="SUPFAM" id="SSF52833">
    <property type="entry name" value="Thioredoxin-like"/>
    <property type="match status" value="1"/>
</dbReference>
<proteinExistence type="predicted"/>
<dbReference type="GO" id="GO:0005975">
    <property type="term" value="P:carbohydrate metabolic process"/>
    <property type="evidence" value="ECO:0007669"/>
    <property type="project" value="InterPro"/>
</dbReference>
<dbReference type="PANTHER" id="PTHR42899:SF1">
    <property type="entry name" value="SPERMATOGENESIS-ASSOCIATED PROTEIN 20"/>
    <property type="match status" value="1"/>
</dbReference>
<dbReference type="InterPro" id="IPR004879">
    <property type="entry name" value="Ssp411-like_TRX"/>
</dbReference>
<gene>
    <name evidence="3" type="ORF">KTS37_16405</name>
</gene>
<keyword evidence="4" id="KW-1185">Reference proteome</keyword>
<dbReference type="Pfam" id="PF03190">
    <property type="entry name" value="Thioredox_DsbH"/>
    <property type="match status" value="1"/>
</dbReference>
<dbReference type="Gene3D" id="3.40.30.10">
    <property type="entry name" value="Glutaredoxin"/>
    <property type="match status" value="1"/>
</dbReference>
<feature type="compositionally biased region" description="Basic and acidic residues" evidence="1">
    <location>
        <begin position="1"/>
        <end position="12"/>
    </location>
</feature>
<protein>
    <submittedName>
        <fullName evidence="3">Thioredoxin domain-containing protein</fullName>
    </submittedName>
</protein>
<feature type="region of interest" description="Disordered" evidence="1">
    <location>
        <begin position="229"/>
        <end position="255"/>
    </location>
</feature>
<comment type="caution">
    <text evidence="3">The sequence shown here is derived from an EMBL/GenBank/DDBJ whole genome shotgun (WGS) entry which is preliminary data.</text>
</comment>
<sequence length="746" mass="82863">MSDTAPTERNRLDEEESPYLRQHADNPVNWQPWDDQALAAARERDVPIFLSIGYAACHWCHVMEEESFADEDIAAFLNENFVPIKVDREERPDLDSVYMSICQQVTGGGGWPLSAWLTPEGKPFYVGTYFPPEEKRGQPGFGDLLRRLADSWADPEQRADMETRAQQWTDAIESDLEATPADPGDPADDIVQTAATIAHRGADRQHGGWGSGGPKFPQNGRLHALLRAAADSESPRDSKRARGAGNDPRDGGDDDYLAVVEETLDVMADRGLYDHVGGGFHRYATDSKWAVPHFEKMLYDNAEIPRAFLAGYQAIGSERYAAVVRETFEFVQRELQHPEGGFYSTLDAESAPHSESRSDSEQSSGGSPRDDPHGETDEGLFYVWTPEQVREAVDDETDADIFCDYYGVTERGNFEGATVLAVRKPVSALAEEYDRGEDAITEILERALNQAFAAREDRPRPARDEKVLAGWNGLMIRALAEGAIVLDDAYADVAADALEFVREHLWDAESGRLSRRYKDGDVAIDGYLEDYAFLGRGALTLFEATGDVDHLAFAMDIGKAITEAFWDDERDTLFFTPSGGESLVARPQELTDQSTPSSTGVAVDLLLSLSHFSDDDRFEDVAERVVRTHADRVSSNPLQHASLTLATDTYEQGALELTLVGERGTYPEEWTETLSERYLPRRLVAHRPADADRLEDWLDALELDEAPPIWAGREAKDGRPTAYVCRNFACSPPAHDLGEALAWGEE</sequence>
<evidence type="ECO:0000313" key="4">
    <source>
        <dbReference type="Proteomes" id="UP001166304"/>
    </source>
</evidence>
<dbReference type="PIRSF" id="PIRSF006402">
    <property type="entry name" value="UCP006402_thioredoxin"/>
    <property type="match status" value="1"/>
</dbReference>
<dbReference type="EMBL" id="JAHQXE010000005">
    <property type="protein sequence ID" value="MBV0903369.1"/>
    <property type="molecule type" value="Genomic_DNA"/>
</dbReference>
<dbReference type="AlphaFoldDB" id="A0AA41KLZ0"/>
<dbReference type="CDD" id="cd02955">
    <property type="entry name" value="SSP411"/>
    <property type="match status" value="1"/>
</dbReference>
<dbReference type="PANTHER" id="PTHR42899">
    <property type="entry name" value="SPERMATOGENESIS-ASSOCIATED PROTEIN 20"/>
    <property type="match status" value="1"/>
</dbReference>
<dbReference type="InterPro" id="IPR008928">
    <property type="entry name" value="6-hairpin_glycosidase_sf"/>
</dbReference>
<dbReference type="SUPFAM" id="SSF48208">
    <property type="entry name" value="Six-hairpin glycosidases"/>
    <property type="match status" value="1"/>
</dbReference>
<dbReference type="Gene3D" id="1.50.10.10">
    <property type="match status" value="2"/>
</dbReference>
<evidence type="ECO:0000259" key="2">
    <source>
        <dbReference type="Pfam" id="PF03190"/>
    </source>
</evidence>
<feature type="compositionally biased region" description="Basic and acidic residues" evidence="1">
    <location>
        <begin position="350"/>
        <end position="360"/>
    </location>
</feature>
<reference evidence="3" key="1">
    <citation type="submission" date="2021-06" db="EMBL/GenBank/DDBJ databases">
        <title>New haloarchaea isolates fom saline soil.</title>
        <authorList>
            <person name="Duran-Viseras A."/>
            <person name="Sanchez-Porro C.S."/>
            <person name="Ventosa A."/>
        </authorList>
    </citation>
    <scope>NUCLEOTIDE SEQUENCE</scope>
    <source>
        <strain evidence="3">JCM 18369</strain>
    </source>
</reference>